<dbReference type="Gene3D" id="1.10.10.10">
    <property type="entry name" value="Winged helix-like DNA-binding domain superfamily/Winged helix DNA-binding domain"/>
    <property type="match status" value="1"/>
</dbReference>
<reference evidence="2" key="1">
    <citation type="submission" date="2022-06" db="EMBL/GenBank/DDBJ databases">
        <title>Physiological and biochemical characterization and genomic elucidation of a strain of the genus Ensifer adhaerens M8 that combines arsenic oxidation and chromium reduction.</title>
        <authorList>
            <person name="Li X."/>
            <person name="Yu c."/>
        </authorList>
    </citation>
    <scope>NUCLEOTIDE SEQUENCE</scope>
    <source>
        <strain evidence="2">M8</strain>
        <plasmid evidence="2">pB</plasmid>
    </source>
</reference>
<dbReference type="EMBL" id="CP098809">
    <property type="protein sequence ID" value="USJ28075.1"/>
    <property type="molecule type" value="Genomic_DNA"/>
</dbReference>
<dbReference type="SUPFAM" id="SSF48452">
    <property type="entry name" value="TPR-like"/>
    <property type="match status" value="1"/>
</dbReference>
<dbReference type="PANTHER" id="PTHR35807">
    <property type="entry name" value="TRANSCRIPTIONAL REGULATOR REDD-RELATED"/>
    <property type="match status" value="1"/>
</dbReference>
<dbReference type="AlphaFoldDB" id="A0A9Q9DE52"/>
<gene>
    <name evidence="2" type="ORF">NE863_29940</name>
</gene>
<evidence type="ECO:0000313" key="3">
    <source>
        <dbReference type="Proteomes" id="UP001055460"/>
    </source>
</evidence>
<protein>
    <submittedName>
        <fullName evidence="2">Transcriptional regulator</fullName>
    </submittedName>
</protein>
<dbReference type="InterPro" id="IPR011990">
    <property type="entry name" value="TPR-like_helical_dom_sf"/>
</dbReference>
<evidence type="ECO:0000256" key="1">
    <source>
        <dbReference type="PROSITE-ProRule" id="PRU00339"/>
    </source>
</evidence>
<proteinExistence type="predicted"/>
<accession>A0A9Q9DE52</accession>
<organism evidence="2 3">
    <name type="scientific">Ensifer adhaerens</name>
    <name type="common">Sinorhizobium morelense</name>
    <dbReference type="NCBI Taxonomy" id="106592"/>
    <lineage>
        <taxon>Bacteria</taxon>
        <taxon>Pseudomonadati</taxon>
        <taxon>Pseudomonadota</taxon>
        <taxon>Alphaproteobacteria</taxon>
        <taxon>Hyphomicrobiales</taxon>
        <taxon>Rhizobiaceae</taxon>
        <taxon>Sinorhizobium/Ensifer group</taxon>
        <taxon>Ensifer</taxon>
    </lineage>
</organism>
<dbReference type="InterPro" id="IPR036388">
    <property type="entry name" value="WH-like_DNA-bd_sf"/>
</dbReference>
<dbReference type="RefSeq" id="WP_060518057.1">
    <property type="nucleotide sequence ID" value="NZ_CP098809.1"/>
</dbReference>
<feature type="repeat" description="TPR" evidence="1">
    <location>
        <begin position="503"/>
        <end position="536"/>
    </location>
</feature>
<dbReference type="Gene3D" id="1.25.40.10">
    <property type="entry name" value="Tetratricopeptide repeat domain"/>
    <property type="match status" value="1"/>
</dbReference>
<dbReference type="Gene3D" id="3.40.50.10070">
    <property type="entry name" value="TolB, N-terminal domain"/>
    <property type="match status" value="1"/>
</dbReference>
<dbReference type="Proteomes" id="UP001055460">
    <property type="component" value="Plasmid pB"/>
</dbReference>
<dbReference type="InterPro" id="IPR019734">
    <property type="entry name" value="TPR_rpt"/>
</dbReference>
<keyword evidence="2" id="KW-0614">Plasmid</keyword>
<geneLocation type="plasmid" evidence="2 3">
    <name>pB</name>
</geneLocation>
<keyword evidence="1" id="KW-0802">TPR repeat</keyword>
<dbReference type="PROSITE" id="PS50005">
    <property type="entry name" value="TPR"/>
    <property type="match status" value="1"/>
</dbReference>
<evidence type="ECO:0000313" key="2">
    <source>
        <dbReference type="EMBL" id="USJ28075.1"/>
    </source>
</evidence>
<dbReference type="InterPro" id="IPR051677">
    <property type="entry name" value="AfsR-DnrI-RedD_regulator"/>
</dbReference>
<sequence length="671" mass="74191">METDGPDVVFSAKELELRLLGPMKLMRRGVAVPLPPSRKVRALLAYLALTPGSVPRERLCHLLWQVPSDPRGELRWSLSKIRLLMDTDGRKRVITANDRISLDLEDCDIDARHIQEARRRGIGNLDLEALRPIAGRCGGDLLEGVEIDNSPAFEHWLTSVRSEFRLYALEIAAEIGKKTPVGGEDGLPAARQWLDLAPLDADANLRFLAELSRRRMGDACNRHLDAAARLFADEGEDFAPIREAWERLRPLSRQPAVVVVSDGVGRPSEPIHVTVARRASIAVMPFRELVAGGAGRNDLGSAVAHDVISKLARLRSLFVIARGSVFAIAGEGLELPEIGRRLGVDYVATGFLEQHELGIAVNVEVAEAATAHIVWTERFEARAAEHFAVVDEISNSIVSSIAAEIENEERNRAILKPPDSLDAWEAYHRGLWHMFRFTAEENERAAEFFRLSTRLDPTFSRAHAGLSFTHWQRAFQRWGDRDGETRDALKAAGQSLLVDDQNPAAHWSMGRALWLTGDHDQAVRALEHSVLLSPNFALGHYALSFVHAQSGDPAAAITASDYSRLLSPYDPLLFGMLGTRAIALIRLDAFEEAADWAIKAAARPNAHVHILAIAAHCLALAGRLSEARSYAARIRLQNPDYRTDNFLDAFHFTPDVIARYRQVAALIGLAT</sequence>
<name>A0A9Q9DE52_ENSAD</name>